<organism evidence="2 3">
    <name type="scientific">Flavobacterium bomense</name>
    <dbReference type="NCBI Taxonomy" id="2497483"/>
    <lineage>
        <taxon>Bacteria</taxon>
        <taxon>Pseudomonadati</taxon>
        <taxon>Bacteroidota</taxon>
        <taxon>Flavobacteriia</taxon>
        <taxon>Flavobacteriales</taxon>
        <taxon>Flavobacteriaceae</taxon>
        <taxon>Flavobacterium</taxon>
    </lineage>
</organism>
<dbReference type="Proteomes" id="UP000280825">
    <property type="component" value="Unassembled WGS sequence"/>
</dbReference>
<dbReference type="GO" id="GO:0005829">
    <property type="term" value="C:cytosol"/>
    <property type="evidence" value="ECO:0007669"/>
    <property type="project" value="TreeGrafter"/>
</dbReference>
<dbReference type="EMBL" id="RYDJ01000015">
    <property type="protein sequence ID" value="RTZ03070.1"/>
    <property type="molecule type" value="Genomic_DNA"/>
</dbReference>
<dbReference type="InterPro" id="IPR017438">
    <property type="entry name" value="ATP-NAD_kinase_N"/>
</dbReference>
<dbReference type="InterPro" id="IPR004363">
    <property type="entry name" value="Methylgl_synth"/>
</dbReference>
<dbReference type="GO" id="GO:0008929">
    <property type="term" value="F:methylglyoxal synthase activity"/>
    <property type="evidence" value="ECO:0007669"/>
    <property type="project" value="InterPro"/>
</dbReference>
<accession>A0A3S0PH28</accession>
<dbReference type="RefSeq" id="WP_126461945.1">
    <property type="nucleotide sequence ID" value="NZ_RYDJ01000015.1"/>
</dbReference>
<dbReference type="AlphaFoldDB" id="A0A3S0PH28"/>
<dbReference type="InterPro" id="IPR045540">
    <property type="entry name" value="YegS/DAGK_C"/>
</dbReference>
<dbReference type="PANTHER" id="PTHR30492:SF0">
    <property type="entry name" value="METHYLGLYOXAL SYNTHASE"/>
    <property type="match status" value="1"/>
</dbReference>
<protein>
    <submittedName>
        <fullName evidence="2">Diacylglycerol kinase</fullName>
    </submittedName>
</protein>
<evidence type="ECO:0000313" key="2">
    <source>
        <dbReference type="EMBL" id="RTZ03070.1"/>
    </source>
</evidence>
<dbReference type="Pfam" id="PF19279">
    <property type="entry name" value="YegS_C"/>
    <property type="match status" value="1"/>
</dbReference>
<proteinExistence type="predicted"/>
<sequence>MRNNIIVVVNPISGDIDKSEFIDAVALFAEKENFNPVIYNTSGVNDIDKIKVLYQTYKPQRIIITGGDGTIKMVAEAMENQDVILGILPAGSANGLAVDLNLPATLEENLEIAFHNEYMMIDMISINGKKSVHLSDIGLNAELIKNYEKSTIRGKLGYALQAVSTLIDLDEPFFATITGDFPTIECVARMIVIANSKKYGTGVSINPNGLMDDGKFELVILKNLDLVVLGKIITGNITTDDAEDIEIISVKNALITTSVPVSFQVDGEYCGSETKLNVEILPKHMKVAVPYTDPDYGFI</sequence>
<dbReference type="Gene3D" id="3.40.50.10330">
    <property type="entry name" value="Probable inorganic polyphosphate/atp-NAD kinase, domain 1"/>
    <property type="match status" value="1"/>
</dbReference>
<dbReference type="PANTHER" id="PTHR30492">
    <property type="entry name" value="METHYLGLYOXAL SYNTHASE"/>
    <property type="match status" value="1"/>
</dbReference>
<dbReference type="Pfam" id="PF00781">
    <property type="entry name" value="DAGK_cat"/>
    <property type="match status" value="1"/>
</dbReference>
<gene>
    <name evidence="2" type="ORF">EKL98_12430</name>
</gene>
<dbReference type="InterPro" id="IPR001206">
    <property type="entry name" value="Diacylglycerol_kinase_cat_dom"/>
</dbReference>
<evidence type="ECO:0000259" key="1">
    <source>
        <dbReference type="PROSITE" id="PS50146"/>
    </source>
</evidence>
<name>A0A3S0PH28_9FLAO</name>
<evidence type="ECO:0000313" key="3">
    <source>
        <dbReference type="Proteomes" id="UP000280825"/>
    </source>
</evidence>
<dbReference type="InterPro" id="IPR016064">
    <property type="entry name" value="NAD/diacylglycerol_kinase_sf"/>
</dbReference>
<keyword evidence="2" id="KW-0808">Transferase</keyword>
<dbReference type="PROSITE" id="PS50146">
    <property type="entry name" value="DAGK"/>
    <property type="match status" value="1"/>
</dbReference>
<reference evidence="2 3" key="1">
    <citation type="submission" date="2018-12" db="EMBL/GenBank/DDBJ databases">
        <title>Flavobacterium sp. nov., isolated from glacier ice.</title>
        <authorList>
            <person name="Liu Q."/>
            <person name="Xin Y.-H."/>
        </authorList>
    </citation>
    <scope>NUCLEOTIDE SEQUENCE [LARGE SCALE GENOMIC DNA]</scope>
    <source>
        <strain evidence="2 3">RB1N8</strain>
    </source>
</reference>
<dbReference type="GO" id="GO:0016301">
    <property type="term" value="F:kinase activity"/>
    <property type="evidence" value="ECO:0007669"/>
    <property type="project" value="UniProtKB-KW"/>
</dbReference>
<feature type="domain" description="DAGKc" evidence="1">
    <location>
        <begin position="1"/>
        <end position="130"/>
    </location>
</feature>
<keyword evidence="2" id="KW-0418">Kinase</keyword>
<dbReference type="SUPFAM" id="SSF111331">
    <property type="entry name" value="NAD kinase/diacylglycerol kinase-like"/>
    <property type="match status" value="1"/>
</dbReference>
<dbReference type="SMART" id="SM00046">
    <property type="entry name" value="DAGKc"/>
    <property type="match status" value="1"/>
</dbReference>
<dbReference type="GO" id="GO:0019242">
    <property type="term" value="P:methylglyoxal biosynthetic process"/>
    <property type="evidence" value="ECO:0007669"/>
    <property type="project" value="InterPro"/>
</dbReference>
<dbReference type="Gene3D" id="2.60.200.40">
    <property type="match status" value="1"/>
</dbReference>
<keyword evidence="3" id="KW-1185">Reference proteome</keyword>
<comment type="caution">
    <text evidence="2">The sequence shown here is derived from an EMBL/GenBank/DDBJ whole genome shotgun (WGS) entry which is preliminary data.</text>
</comment>